<feature type="repeat" description="WD" evidence="1">
    <location>
        <begin position="259"/>
        <end position="292"/>
    </location>
</feature>
<name>A0AAV8UHX1_9RHOD</name>
<proteinExistence type="predicted"/>
<dbReference type="SUPFAM" id="SSF50978">
    <property type="entry name" value="WD40 repeat-like"/>
    <property type="match status" value="1"/>
</dbReference>
<evidence type="ECO:0000256" key="1">
    <source>
        <dbReference type="PROSITE-ProRule" id="PRU00221"/>
    </source>
</evidence>
<dbReference type="PROSITE" id="PS50082">
    <property type="entry name" value="WD_REPEATS_2"/>
    <property type="match status" value="3"/>
</dbReference>
<dbReference type="InterPro" id="IPR036322">
    <property type="entry name" value="WD40_repeat_dom_sf"/>
</dbReference>
<comment type="caution">
    <text evidence="2">The sequence shown here is derived from an EMBL/GenBank/DDBJ whole genome shotgun (WGS) entry which is preliminary data.</text>
</comment>
<dbReference type="Gene3D" id="2.130.10.10">
    <property type="entry name" value="YVTN repeat-like/Quinoprotein amine dehydrogenase"/>
    <property type="match status" value="2"/>
</dbReference>
<accession>A0AAV8UHX1</accession>
<feature type="repeat" description="WD" evidence="1">
    <location>
        <begin position="426"/>
        <end position="457"/>
    </location>
</feature>
<dbReference type="CDD" id="cd00200">
    <property type="entry name" value="WD40"/>
    <property type="match status" value="1"/>
</dbReference>
<dbReference type="SMART" id="SM00320">
    <property type="entry name" value="WD40"/>
    <property type="match status" value="6"/>
</dbReference>
<dbReference type="AlphaFoldDB" id="A0AAV8UHX1"/>
<dbReference type="InterPro" id="IPR015943">
    <property type="entry name" value="WD40/YVTN_repeat-like_dom_sf"/>
</dbReference>
<keyword evidence="3" id="KW-1185">Reference proteome</keyword>
<dbReference type="Proteomes" id="UP001157974">
    <property type="component" value="Unassembled WGS sequence"/>
</dbReference>
<dbReference type="GO" id="GO:0043161">
    <property type="term" value="P:proteasome-mediated ubiquitin-dependent protein catabolic process"/>
    <property type="evidence" value="ECO:0007669"/>
    <property type="project" value="TreeGrafter"/>
</dbReference>
<dbReference type="InterPro" id="IPR001680">
    <property type="entry name" value="WD40_rpt"/>
</dbReference>
<dbReference type="InterPro" id="IPR051859">
    <property type="entry name" value="DCAF"/>
</dbReference>
<dbReference type="EMBL" id="JAMWBK010000013">
    <property type="protein sequence ID" value="KAJ8900882.1"/>
    <property type="molecule type" value="Genomic_DNA"/>
</dbReference>
<dbReference type="Pfam" id="PF00400">
    <property type="entry name" value="WD40"/>
    <property type="match status" value="5"/>
</dbReference>
<evidence type="ECO:0000313" key="2">
    <source>
        <dbReference type="EMBL" id="KAJ8900882.1"/>
    </source>
</evidence>
<reference evidence="2 3" key="1">
    <citation type="journal article" date="2023" name="Nat. Commun.">
        <title>Origin of minicircular mitochondrial genomes in red algae.</title>
        <authorList>
            <person name="Lee Y."/>
            <person name="Cho C.H."/>
            <person name="Lee Y.M."/>
            <person name="Park S.I."/>
            <person name="Yang J.H."/>
            <person name="West J.A."/>
            <person name="Bhattacharya D."/>
            <person name="Yoon H.S."/>
        </authorList>
    </citation>
    <scope>NUCLEOTIDE SEQUENCE [LARGE SCALE GENOMIC DNA]</scope>
    <source>
        <strain evidence="2 3">CCMP1338</strain>
        <tissue evidence="2">Whole cell</tissue>
    </source>
</reference>
<protein>
    <submittedName>
        <fullName evidence="2">Uncharacterized protein</fullName>
    </submittedName>
</protein>
<dbReference type="GO" id="GO:0080008">
    <property type="term" value="C:Cul4-RING E3 ubiquitin ligase complex"/>
    <property type="evidence" value="ECO:0007669"/>
    <property type="project" value="TreeGrafter"/>
</dbReference>
<dbReference type="PROSITE" id="PS50294">
    <property type="entry name" value="WD_REPEATS_REGION"/>
    <property type="match status" value="3"/>
</dbReference>
<evidence type="ECO:0000313" key="3">
    <source>
        <dbReference type="Proteomes" id="UP001157974"/>
    </source>
</evidence>
<dbReference type="PANTHER" id="PTHR19847">
    <property type="entry name" value="DDB1- AND CUL4-ASSOCIATED FACTOR 11"/>
    <property type="match status" value="1"/>
</dbReference>
<dbReference type="PANTHER" id="PTHR19847:SF7">
    <property type="entry name" value="DDB1- AND CUL4-ASSOCIATED FACTOR 11"/>
    <property type="match status" value="1"/>
</dbReference>
<organism evidence="2 3">
    <name type="scientific">Rhodosorus marinus</name>
    <dbReference type="NCBI Taxonomy" id="101924"/>
    <lineage>
        <taxon>Eukaryota</taxon>
        <taxon>Rhodophyta</taxon>
        <taxon>Stylonematophyceae</taxon>
        <taxon>Stylonematales</taxon>
        <taxon>Stylonemataceae</taxon>
        <taxon>Rhodosorus</taxon>
    </lineage>
</organism>
<keyword evidence="1" id="KW-0853">WD repeat</keyword>
<sequence>MDWFRDRSALAADYLRQLDRYDEAPGFLRQMFSSQQDWLSRFDPDEDDMVDHGVTEEMFGTNRYQELKNEIDHRGKGLAKQPTSKLVRERETGSAKYAQETGAHRTQMLDNFLPTYFRRVAARYRVRVYNGKFSNDGSLFITASFDKNIRVYETNPHEDAEWNLVQRVPAPSFQWTITDTDVSPDKRSLVFSSLTPEVNYVELSEGSEARTLDFTGLDNAGRGIYGLRYSNDGEEVIAGGSDGSIMVYNLHRDGLNVDIKGHYNDVNSVCFLDGIGDLLVSGSDDTLCKLWDRREFSSERPCAVFDGHADGITHVSPKGDGRYFISNAKDHSIKLWDIRKCSSNTRDLGRRRRRSYYRYRSVVSPGLNPSNEVSVMTYTGHKVHDTLIRANFSPLETTLQKYIYTGSYEGTVYVYDVLTGKTVAEMAGHFQPVRDVSWHPNLPLLCSSGWDGMILLWGPKITRVPGDPIYSDFTL</sequence>
<feature type="repeat" description="WD" evidence="1">
    <location>
        <begin position="305"/>
        <end position="339"/>
    </location>
</feature>
<gene>
    <name evidence="2" type="ORF">NDN08_000181</name>
</gene>